<dbReference type="InterPro" id="IPR029016">
    <property type="entry name" value="GAF-like_dom_sf"/>
</dbReference>
<feature type="domain" description="EAL" evidence="1">
    <location>
        <begin position="501"/>
        <end position="757"/>
    </location>
</feature>
<dbReference type="SUPFAM" id="SSF141868">
    <property type="entry name" value="EAL domain-like"/>
    <property type="match status" value="1"/>
</dbReference>
<dbReference type="SMART" id="SM00065">
    <property type="entry name" value="GAF"/>
    <property type="match status" value="2"/>
</dbReference>
<evidence type="ECO:0000259" key="1">
    <source>
        <dbReference type="PROSITE" id="PS50883"/>
    </source>
</evidence>
<dbReference type="STRING" id="1090615.SAMN04515671_1921"/>
<dbReference type="CDD" id="cd01949">
    <property type="entry name" value="GGDEF"/>
    <property type="match status" value="1"/>
</dbReference>
<dbReference type="SUPFAM" id="SSF55781">
    <property type="entry name" value="GAF domain-like"/>
    <property type="match status" value="2"/>
</dbReference>
<dbReference type="Pfam" id="PF00563">
    <property type="entry name" value="EAL"/>
    <property type="match status" value="1"/>
</dbReference>
<sequence>MSGVGETVRQAVAESRPAEALFDALVALVSHRFSTSYARVFLLGPECDWLRAALGGSGAEIAAENGFGAAVARNRVTVVVPDTSAPSGPPAVDAGPDARFFAGVPLVGVDGTPLGSLCTWDIAPRSPSRDDIASLEQFGRHAATILELHRVAFELHEEREVLSATGYLLEMIVAGAELPGVLHSLALATEAAIIGTRCSIHLLDDTVLREGASPRLPESTRRAFDGAQIGPCHGSCGTAAFTGQTVIVSDIAADLRWTNYRHHVLPYGLRACWSVPIIGAAGLVLGTFALYYEEVRAPGPDDLDRLARWVNLAEVAITRARDITALRAAATRDALTGLMNRAEVTARIRDAAQRPDSRIAVLFVDLDQFKFINDTLGHDAGDQFLRIVARRLTAACGPGDTVARFGGDEFLVLHEDCADVAEAEALARHMLNALHRPMTIDGRSLSLSASVGLALESTDHRTVGPDGLISDADLAMYAAKRTGRNSVAVFTPALRAAAADRLSLEADLNMAMNNGELDCVFQPMVSMDTGRILDLEALLRWDSPKRGMVAPLDFISVAEDSGMIGAVGELVLRRSCAQMAAWRTIGHGWEDVVMWVNVSPRQLLDAGFAALVEEILQTAALPPENLGLEVTESTFIEDSVAVRNTVQQLRDRGIHIAIDDFGTGYSSLAQLEYLPVDVLKIDRQFVAEIVPGGARAGLVSAIVSLADTMGLRVVAEGVETPVQHELLLRLGCRWGQGYFWSPPLTADRFTTSLWQFAPETRTVGSGSPRSDCQQ</sequence>
<dbReference type="SUPFAM" id="SSF55073">
    <property type="entry name" value="Nucleotide cyclase"/>
    <property type="match status" value="1"/>
</dbReference>
<keyword evidence="4" id="KW-1185">Reference proteome</keyword>
<dbReference type="Proteomes" id="UP000198741">
    <property type="component" value="Chromosome I"/>
</dbReference>
<dbReference type="SMART" id="SM00267">
    <property type="entry name" value="GGDEF"/>
    <property type="match status" value="1"/>
</dbReference>
<dbReference type="NCBIfam" id="TIGR00254">
    <property type="entry name" value="GGDEF"/>
    <property type="match status" value="1"/>
</dbReference>
<dbReference type="PANTHER" id="PTHR44757:SF2">
    <property type="entry name" value="BIOFILM ARCHITECTURE MAINTENANCE PROTEIN MBAA"/>
    <property type="match status" value="1"/>
</dbReference>
<dbReference type="InterPro" id="IPR043128">
    <property type="entry name" value="Rev_trsase/Diguanyl_cyclase"/>
</dbReference>
<evidence type="ECO:0000259" key="2">
    <source>
        <dbReference type="PROSITE" id="PS50887"/>
    </source>
</evidence>
<dbReference type="Gene3D" id="3.30.70.270">
    <property type="match status" value="1"/>
</dbReference>
<dbReference type="Pfam" id="PF00990">
    <property type="entry name" value="GGDEF"/>
    <property type="match status" value="1"/>
</dbReference>
<proteinExistence type="predicted"/>
<feature type="domain" description="GGDEF" evidence="2">
    <location>
        <begin position="357"/>
        <end position="492"/>
    </location>
</feature>
<dbReference type="InterPro" id="IPR001633">
    <property type="entry name" value="EAL_dom"/>
</dbReference>
<dbReference type="CDD" id="cd01948">
    <property type="entry name" value="EAL"/>
    <property type="match status" value="1"/>
</dbReference>
<dbReference type="AlphaFoldDB" id="A0A1H0M5P1"/>
<dbReference type="SMART" id="SM00052">
    <property type="entry name" value="EAL"/>
    <property type="match status" value="1"/>
</dbReference>
<dbReference type="Pfam" id="PF01590">
    <property type="entry name" value="GAF"/>
    <property type="match status" value="2"/>
</dbReference>
<evidence type="ECO:0000313" key="4">
    <source>
        <dbReference type="Proteomes" id="UP000198741"/>
    </source>
</evidence>
<dbReference type="Gene3D" id="3.20.20.450">
    <property type="entry name" value="EAL domain"/>
    <property type="match status" value="1"/>
</dbReference>
<reference evidence="3 4" key="1">
    <citation type="submission" date="2016-10" db="EMBL/GenBank/DDBJ databases">
        <authorList>
            <person name="de Groot N.N."/>
        </authorList>
    </citation>
    <scope>NUCLEOTIDE SEQUENCE [LARGE SCALE GENOMIC DNA]</scope>
    <source>
        <strain evidence="4">P4-7,KCTC 19426,CECT 7604</strain>
    </source>
</reference>
<dbReference type="EMBL" id="LT629710">
    <property type="protein sequence ID" value="SDO75440.1"/>
    <property type="molecule type" value="Genomic_DNA"/>
</dbReference>
<evidence type="ECO:0000313" key="3">
    <source>
        <dbReference type="EMBL" id="SDO75440.1"/>
    </source>
</evidence>
<dbReference type="InterPro" id="IPR029787">
    <property type="entry name" value="Nucleotide_cyclase"/>
</dbReference>
<dbReference type="PROSITE" id="PS50883">
    <property type="entry name" value="EAL"/>
    <property type="match status" value="1"/>
</dbReference>
<dbReference type="InterPro" id="IPR035919">
    <property type="entry name" value="EAL_sf"/>
</dbReference>
<dbReference type="Gene3D" id="3.30.450.40">
    <property type="match status" value="2"/>
</dbReference>
<gene>
    <name evidence="3" type="ORF">SAMN04515671_1921</name>
</gene>
<name>A0A1H0M5P1_9ACTN</name>
<dbReference type="InterPro" id="IPR003018">
    <property type="entry name" value="GAF"/>
</dbReference>
<dbReference type="PANTHER" id="PTHR44757">
    <property type="entry name" value="DIGUANYLATE CYCLASE DGCP"/>
    <property type="match status" value="1"/>
</dbReference>
<accession>A0A1H0M5P1</accession>
<dbReference type="InterPro" id="IPR052155">
    <property type="entry name" value="Biofilm_reg_signaling"/>
</dbReference>
<dbReference type="InterPro" id="IPR000160">
    <property type="entry name" value="GGDEF_dom"/>
</dbReference>
<dbReference type="PROSITE" id="PS50887">
    <property type="entry name" value="GGDEF"/>
    <property type="match status" value="1"/>
</dbReference>
<protein>
    <submittedName>
        <fullName evidence="3">Diguanylate cyclase (GGDEF) domain-containing protein</fullName>
    </submittedName>
</protein>
<organism evidence="3 4">
    <name type="scientific">Nakamurella panacisegetis</name>
    <dbReference type="NCBI Taxonomy" id="1090615"/>
    <lineage>
        <taxon>Bacteria</taxon>
        <taxon>Bacillati</taxon>
        <taxon>Actinomycetota</taxon>
        <taxon>Actinomycetes</taxon>
        <taxon>Nakamurellales</taxon>
        <taxon>Nakamurellaceae</taxon>
        <taxon>Nakamurella</taxon>
    </lineage>
</organism>